<dbReference type="AlphaFoldDB" id="A0A3G9CX58"/>
<dbReference type="EMBL" id="AP017646">
    <property type="protein sequence ID" value="BAW30626.1"/>
    <property type="molecule type" value="Genomic_DNA"/>
</dbReference>
<reference evidence="1 2" key="1">
    <citation type="submission" date="2016-09" db="EMBL/GenBank/DDBJ databases">
        <title>Complete Genome Sequence of Methanosarcina thermophila MT-1.</title>
        <authorList>
            <person name="Kouzuma A."/>
        </authorList>
    </citation>
    <scope>NUCLEOTIDE SEQUENCE [LARGE SCALE GENOMIC DNA]</scope>
    <source>
        <strain evidence="1 2">MT-1</strain>
    </source>
</reference>
<organism evidence="1 2">
    <name type="scientific">Methanosarcina thermophila</name>
    <dbReference type="NCBI Taxonomy" id="2210"/>
    <lineage>
        <taxon>Archaea</taxon>
        <taxon>Methanobacteriati</taxon>
        <taxon>Methanobacteriota</taxon>
        <taxon>Stenosarchaea group</taxon>
        <taxon>Methanomicrobia</taxon>
        <taxon>Methanosarcinales</taxon>
        <taxon>Methanosarcinaceae</taxon>
        <taxon>Methanosarcina</taxon>
    </lineage>
</organism>
<proteinExistence type="predicted"/>
<gene>
    <name evidence="1" type="ORF">MESMT1_2696</name>
</gene>
<evidence type="ECO:0000313" key="1">
    <source>
        <dbReference type="EMBL" id="BAW30626.1"/>
    </source>
</evidence>
<sequence length="66" mass="7905">MFSYIINLILFIKNYKNDNLKRYILRKFVISKVDSLKTALKNELFKTDFKGYLKISLKLPDTQEKT</sequence>
<dbReference type="Proteomes" id="UP000265557">
    <property type="component" value="Chromosome"/>
</dbReference>
<name>A0A3G9CX58_METTE</name>
<protein>
    <submittedName>
        <fullName evidence="1">Uncharacterized protein</fullName>
    </submittedName>
</protein>
<accession>A0A3G9CX58</accession>
<evidence type="ECO:0000313" key="2">
    <source>
        <dbReference type="Proteomes" id="UP000265557"/>
    </source>
</evidence>